<keyword evidence="3" id="KW-1185">Reference proteome</keyword>
<organism evidence="2 3">
    <name type="scientific">Batillaria attramentaria</name>
    <dbReference type="NCBI Taxonomy" id="370345"/>
    <lineage>
        <taxon>Eukaryota</taxon>
        <taxon>Metazoa</taxon>
        <taxon>Spiralia</taxon>
        <taxon>Lophotrochozoa</taxon>
        <taxon>Mollusca</taxon>
        <taxon>Gastropoda</taxon>
        <taxon>Caenogastropoda</taxon>
        <taxon>Sorbeoconcha</taxon>
        <taxon>Cerithioidea</taxon>
        <taxon>Batillariidae</taxon>
        <taxon>Batillaria</taxon>
    </lineage>
</organism>
<dbReference type="EMBL" id="JACVVK020000060">
    <property type="protein sequence ID" value="KAK7497167.1"/>
    <property type="molecule type" value="Genomic_DNA"/>
</dbReference>
<gene>
    <name evidence="2" type="ORF">BaRGS_00011461</name>
</gene>
<reference evidence="2 3" key="1">
    <citation type="journal article" date="2023" name="Sci. Data">
        <title>Genome assembly of the Korean intertidal mud-creeper Batillaria attramentaria.</title>
        <authorList>
            <person name="Patra A.K."/>
            <person name="Ho P.T."/>
            <person name="Jun S."/>
            <person name="Lee S.J."/>
            <person name="Kim Y."/>
            <person name="Won Y.J."/>
        </authorList>
    </citation>
    <scope>NUCLEOTIDE SEQUENCE [LARGE SCALE GENOMIC DNA]</scope>
    <source>
        <strain evidence="2">Wonlab-2016</strain>
    </source>
</reference>
<feature type="region of interest" description="Disordered" evidence="1">
    <location>
        <begin position="54"/>
        <end position="82"/>
    </location>
</feature>
<dbReference type="AlphaFoldDB" id="A0ABD0LCY6"/>
<evidence type="ECO:0000313" key="2">
    <source>
        <dbReference type="EMBL" id="KAK7497167.1"/>
    </source>
</evidence>
<evidence type="ECO:0000256" key="1">
    <source>
        <dbReference type="SAM" id="MobiDB-lite"/>
    </source>
</evidence>
<evidence type="ECO:0000313" key="3">
    <source>
        <dbReference type="Proteomes" id="UP001519460"/>
    </source>
</evidence>
<sequence length="121" mass="13520">MKACSSFYTHSQTQSNQNFRLKGATFTRDTRACYLPLLEAIPLKWHYCGIDSPEKGLPQKKRDTRLPSVHRPRAPTEGYCEKLPSCQSTSGEEILFSLFPESGNSIISNKPGTAVRKGKAE</sequence>
<protein>
    <submittedName>
        <fullName evidence="2">Uncharacterized protein</fullName>
    </submittedName>
</protein>
<comment type="caution">
    <text evidence="2">The sequence shown here is derived from an EMBL/GenBank/DDBJ whole genome shotgun (WGS) entry which is preliminary data.</text>
</comment>
<accession>A0ABD0LCY6</accession>
<proteinExistence type="predicted"/>
<dbReference type="Proteomes" id="UP001519460">
    <property type="component" value="Unassembled WGS sequence"/>
</dbReference>
<name>A0ABD0LCY6_9CAEN</name>